<keyword evidence="2" id="KW-1185">Reference proteome</keyword>
<gene>
    <name evidence="1" type="ORF">FN846DRAFT_628555</name>
</gene>
<dbReference type="PANTHER" id="PTHR36986">
    <property type="entry name" value="UPF0643 PROTEIN PB2B2.08"/>
    <property type="match status" value="1"/>
</dbReference>
<accession>A0A5J5F187</accession>
<evidence type="ECO:0000313" key="2">
    <source>
        <dbReference type="Proteomes" id="UP000326924"/>
    </source>
</evidence>
<dbReference type="PANTHER" id="PTHR36986:SF1">
    <property type="entry name" value="UPF0643 PROTEIN PB2B2.08"/>
    <property type="match status" value="1"/>
</dbReference>
<proteinExistence type="predicted"/>
<dbReference type="AlphaFoldDB" id="A0A5J5F187"/>
<evidence type="ECO:0000313" key="1">
    <source>
        <dbReference type="EMBL" id="KAA8909164.1"/>
    </source>
</evidence>
<dbReference type="Proteomes" id="UP000326924">
    <property type="component" value="Unassembled WGS sequence"/>
</dbReference>
<organism evidence="1 2">
    <name type="scientific">Sphaerosporella brunnea</name>
    <dbReference type="NCBI Taxonomy" id="1250544"/>
    <lineage>
        <taxon>Eukaryota</taxon>
        <taxon>Fungi</taxon>
        <taxon>Dikarya</taxon>
        <taxon>Ascomycota</taxon>
        <taxon>Pezizomycotina</taxon>
        <taxon>Pezizomycetes</taxon>
        <taxon>Pezizales</taxon>
        <taxon>Pyronemataceae</taxon>
        <taxon>Sphaerosporella</taxon>
    </lineage>
</organism>
<dbReference type="OrthoDB" id="2140489at2759"/>
<protein>
    <submittedName>
        <fullName evidence="1">Uncharacterized protein</fullName>
    </submittedName>
</protein>
<comment type="caution">
    <text evidence="1">The sequence shown here is derived from an EMBL/GenBank/DDBJ whole genome shotgun (WGS) entry which is preliminary data.</text>
</comment>
<reference evidence="1 2" key="1">
    <citation type="submission" date="2019-09" db="EMBL/GenBank/DDBJ databases">
        <title>Draft genome of the ectomycorrhizal ascomycete Sphaerosporella brunnea.</title>
        <authorList>
            <consortium name="DOE Joint Genome Institute"/>
            <person name="Benucci G.M."/>
            <person name="Marozzi G."/>
            <person name="Antonielli L."/>
            <person name="Sanchez S."/>
            <person name="Marco P."/>
            <person name="Wang X."/>
            <person name="Falini L.B."/>
            <person name="Barry K."/>
            <person name="Haridas S."/>
            <person name="Lipzen A."/>
            <person name="Labutti K."/>
            <person name="Grigoriev I.V."/>
            <person name="Murat C."/>
            <person name="Martin F."/>
            <person name="Albertini E."/>
            <person name="Donnini D."/>
            <person name="Bonito G."/>
        </authorList>
    </citation>
    <scope>NUCLEOTIDE SEQUENCE [LARGE SCALE GENOMIC DNA]</scope>
    <source>
        <strain evidence="1 2">Sb_GMNB300</strain>
    </source>
</reference>
<name>A0A5J5F187_9PEZI</name>
<dbReference type="EMBL" id="VXIS01000060">
    <property type="protein sequence ID" value="KAA8909164.1"/>
    <property type="molecule type" value="Genomic_DNA"/>
</dbReference>
<sequence length="198" mass="22072">MSLLPTPPPEYEHEKSNFLVASPYTDLAHLLDLATLSPPCQLIATALTAMQAVTDSYATTAYEDAFNWADVVARLAQLAEAGGYTYPETSFYVIVFRSRVPHSTSRAYLGDLDAETHREAVASGGLLKYWFGTPDKDGRNLATCLWRNRSDAKRGGAGKGHAQAMLEVRGLYLEWRVERLRFIVGEGAKSWRIVQWED</sequence>
<dbReference type="InParanoid" id="A0A5J5F187"/>